<name>A0AAN8WGI9_HALRR</name>
<sequence>SYHHSGQKKHRTAVYVLTVTEEHNNFPEARLGKIRFSGRRRQWFSFEEALIHLTHHRPLQSAYIQLMMMSRLKESATS</sequence>
<dbReference type="GO" id="GO:0008486">
    <property type="term" value="F:diphosphoinositol-polyphosphate diphosphatase activity"/>
    <property type="evidence" value="ECO:0007669"/>
    <property type="project" value="UniProtKB-EC"/>
</dbReference>
<organism evidence="1 2">
    <name type="scientific">Halocaridina rubra</name>
    <name type="common">Hawaiian red shrimp</name>
    <dbReference type="NCBI Taxonomy" id="373956"/>
    <lineage>
        <taxon>Eukaryota</taxon>
        <taxon>Metazoa</taxon>
        <taxon>Ecdysozoa</taxon>
        <taxon>Arthropoda</taxon>
        <taxon>Crustacea</taxon>
        <taxon>Multicrustacea</taxon>
        <taxon>Malacostraca</taxon>
        <taxon>Eumalacostraca</taxon>
        <taxon>Eucarida</taxon>
        <taxon>Decapoda</taxon>
        <taxon>Pleocyemata</taxon>
        <taxon>Caridea</taxon>
        <taxon>Atyoidea</taxon>
        <taxon>Atyidae</taxon>
        <taxon>Halocaridina</taxon>
    </lineage>
</organism>
<protein>
    <submittedName>
        <fullName evidence="1">Nudix hydrolase 3</fullName>
        <ecNumber evidence="1">3.6.1.52</ecNumber>
    </submittedName>
</protein>
<dbReference type="AlphaFoldDB" id="A0AAN8WGI9"/>
<gene>
    <name evidence="1" type="primary">NUDT3_1</name>
    <name evidence="1" type="ORF">SK128_004744</name>
</gene>
<accession>A0AAN8WGI9</accession>
<keyword evidence="1" id="KW-0378">Hydrolase</keyword>
<dbReference type="EC" id="3.6.1.52" evidence="1"/>
<dbReference type="Proteomes" id="UP001381693">
    <property type="component" value="Unassembled WGS sequence"/>
</dbReference>
<dbReference type="EMBL" id="JAXCGZ010021022">
    <property type="protein sequence ID" value="KAK7061160.1"/>
    <property type="molecule type" value="Genomic_DNA"/>
</dbReference>
<comment type="caution">
    <text evidence="1">The sequence shown here is derived from an EMBL/GenBank/DDBJ whole genome shotgun (WGS) entry which is preliminary data.</text>
</comment>
<proteinExistence type="predicted"/>
<evidence type="ECO:0000313" key="2">
    <source>
        <dbReference type="Proteomes" id="UP001381693"/>
    </source>
</evidence>
<dbReference type="Gene3D" id="3.90.79.10">
    <property type="entry name" value="Nucleoside Triphosphate Pyrophosphohydrolase"/>
    <property type="match status" value="1"/>
</dbReference>
<feature type="non-terminal residue" evidence="1">
    <location>
        <position position="1"/>
    </location>
</feature>
<reference evidence="1 2" key="1">
    <citation type="submission" date="2023-11" db="EMBL/GenBank/DDBJ databases">
        <title>Halocaridina rubra genome assembly.</title>
        <authorList>
            <person name="Smith C."/>
        </authorList>
    </citation>
    <scope>NUCLEOTIDE SEQUENCE [LARGE SCALE GENOMIC DNA]</scope>
    <source>
        <strain evidence="1">EP-1</strain>
        <tissue evidence="1">Whole</tissue>
    </source>
</reference>
<evidence type="ECO:0000313" key="1">
    <source>
        <dbReference type="EMBL" id="KAK7061160.1"/>
    </source>
</evidence>
<keyword evidence="2" id="KW-1185">Reference proteome</keyword>